<dbReference type="InterPro" id="IPR029044">
    <property type="entry name" value="Nucleotide-diphossugar_trans"/>
</dbReference>
<dbReference type="GO" id="GO:0016740">
    <property type="term" value="F:transferase activity"/>
    <property type="evidence" value="ECO:0007669"/>
    <property type="project" value="UniProtKB-KW"/>
</dbReference>
<dbReference type="RefSeq" id="WP_090658094.1">
    <property type="nucleotide sequence ID" value="NZ_FOXQ01000005.1"/>
</dbReference>
<keyword evidence="3" id="KW-1185">Reference proteome</keyword>
<dbReference type="PANTHER" id="PTHR43685:SF2">
    <property type="entry name" value="GLYCOSYLTRANSFERASE 2-LIKE DOMAIN-CONTAINING PROTEIN"/>
    <property type="match status" value="1"/>
</dbReference>
<reference evidence="2 3" key="1">
    <citation type="submission" date="2016-10" db="EMBL/GenBank/DDBJ databases">
        <authorList>
            <person name="de Groot N.N."/>
        </authorList>
    </citation>
    <scope>NUCLEOTIDE SEQUENCE [LARGE SCALE GENOMIC DNA]</scope>
    <source>
        <strain evidence="2 3">DSM 28286</strain>
    </source>
</reference>
<dbReference type="SUPFAM" id="SSF53448">
    <property type="entry name" value="Nucleotide-diphospho-sugar transferases"/>
    <property type="match status" value="2"/>
</dbReference>
<dbReference type="OrthoDB" id="6638511at2"/>
<dbReference type="Proteomes" id="UP000199031">
    <property type="component" value="Unassembled WGS sequence"/>
</dbReference>
<gene>
    <name evidence="2" type="ORF">SAMN05444277_105232</name>
</gene>
<dbReference type="EMBL" id="FOXQ01000005">
    <property type="protein sequence ID" value="SFQ11870.1"/>
    <property type="molecule type" value="Genomic_DNA"/>
</dbReference>
<evidence type="ECO:0000259" key="1">
    <source>
        <dbReference type="Pfam" id="PF00535"/>
    </source>
</evidence>
<dbReference type="InterPro" id="IPR050834">
    <property type="entry name" value="Glycosyltransf_2"/>
</dbReference>
<protein>
    <submittedName>
        <fullName evidence="2">Glycosyltransferase involved in cell wall bisynthesis</fullName>
    </submittedName>
</protein>
<dbReference type="PANTHER" id="PTHR43685">
    <property type="entry name" value="GLYCOSYLTRANSFERASE"/>
    <property type="match status" value="1"/>
</dbReference>
<dbReference type="Pfam" id="PF00535">
    <property type="entry name" value="Glycos_transf_2"/>
    <property type="match status" value="2"/>
</dbReference>
<dbReference type="Gene3D" id="3.90.550.10">
    <property type="entry name" value="Spore Coat Polysaccharide Biosynthesis Protein SpsA, Chain A"/>
    <property type="match status" value="2"/>
</dbReference>
<feature type="domain" description="Glycosyltransferase 2-like" evidence="1">
    <location>
        <begin position="110"/>
        <end position="210"/>
    </location>
</feature>
<feature type="domain" description="Glycosyltransferase 2-like" evidence="1">
    <location>
        <begin position="435"/>
        <end position="590"/>
    </location>
</feature>
<dbReference type="AlphaFoldDB" id="A0A1I5VWQ4"/>
<evidence type="ECO:0000313" key="3">
    <source>
        <dbReference type="Proteomes" id="UP000199031"/>
    </source>
</evidence>
<accession>A0A1I5VWQ4</accession>
<dbReference type="STRING" id="1465490.SAMN05444277_105232"/>
<keyword evidence="2" id="KW-0808">Transferase</keyword>
<organism evidence="2 3">
    <name type="scientific">Parafilimonas terrae</name>
    <dbReference type="NCBI Taxonomy" id="1465490"/>
    <lineage>
        <taxon>Bacteria</taxon>
        <taxon>Pseudomonadati</taxon>
        <taxon>Bacteroidota</taxon>
        <taxon>Chitinophagia</taxon>
        <taxon>Chitinophagales</taxon>
        <taxon>Chitinophagaceae</taxon>
        <taxon>Parafilimonas</taxon>
    </lineage>
</organism>
<name>A0A1I5VWQ4_9BACT</name>
<evidence type="ECO:0000313" key="2">
    <source>
        <dbReference type="EMBL" id="SFQ11870.1"/>
    </source>
</evidence>
<sequence length="677" mass="78110">MAEFQPYTITHIELDKAETLQLNAGNNYIVIWCNQFPLGHVWMEHQQEFFENIVDAIKSSIEKTIAVYLHNNDNWQQYLQQGDFVTLHELLSKSIDDFKTNLSKESAPISVIVCTRNRPQALQKCISSLLKNDDSNFELVIVDNAPDNDDSKNIVEQFQHVRYIREERKGLDIARNTGAKCASHDIIAYTDDDVQIPVNWISNIKSCFSNPLTMAVTGLVIPAELSTEAQYIFEKDWGFNKGYVPTIFDHKYFLTAVDEGVPAWDVGAGANMAFRKEAFNLVGLFDERLDVGAAGCSGDSEMWYRILAEGWNCVYYPHLYVFHEHRKTLEDLRKQLFSYMKGHVCALLVQHEKYRHKGNIKRVRKTLPAYYRSRFKQEFKNIIAGKFSSLFTEIKGCKAGKRFYNKRKNETQETCLSFPQKLLNEITIKEQPLVSIIIPCYNQAHYLEEAINSAISQTYNNIEIVVVDDGSTDKTKNVCDAFQDISYVRVERVGLSAARNIGVQFSKGDYIVFLDADDYLYPGAVELNLYFFNTYKDAAFVSGTFDKIDEKGNYLNTKLAEPKTDLIYFSLLQGNYIGMEATVMYRRDLFFYFCFDTQLHSCEDYDLNLRISRKLPAIHHQNKIAVYRMHSSNMSKNKAFMLKAALSVLKNQEKFLLNNEERIAYKAGIQNWISYYS</sequence>
<proteinExistence type="predicted"/>
<dbReference type="InterPro" id="IPR001173">
    <property type="entry name" value="Glyco_trans_2-like"/>
</dbReference>